<feature type="chain" id="PRO_5003151434" description="Glycine zipper family protein" evidence="1">
    <location>
        <begin position="20"/>
        <end position="129"/>
    </location>
</feature>
<gene>
    <name evidence="2" type="ordered locus">Fbal_3349</name>
</gene>
<keyword evidence="1" id="KW-0732">Signal</keyword>
<evidence type="ECO:0000313" key="2">
    <source>
        <dbReference type="EMBL" id="ADN77547.1"/>
    </source>
</evidence>
<evidence type="ECO:0000256" key="1">
    <source>
        <dbReference type="SAM" id="SignalP"/>
    </source>
</evidence>
<dbReference type="HOGENOM" id="CLU_154429_0_0_6"/>
<dbReference type="eggNOG" id="ENOG50330T2">
    <property type="taxonomic scope" value="Bacteria"/>
</dbReference>
<dbReference type="OrthoDB" id="5816904at2"/>
<keyword evidence="3" id="KW-1185">Reference proteome</keyword>
<dbReference type="EMBL" id="CP002209">
    <property type="protein sequence ID" value="ADN77547.1"/>
    <property type="molecule type" value="Genomic_DNA"/>
</dbReference>
<dbReference type="RefSeq" id="WP_013346853.1">
    <property type="nucleotide sequence ID" value="NC_014541.1"/>
</dbReference>
<accession>E1SLJ6</accession>
<protein>
    <recommendedName>
        <fullName evidence="4">Glycine zipper family protein</fullName>
    </recommendedName>
</protein>
<dbReference type="Proteomes" id="UP000006683">
    <property type="component" value="Chromosome"/>
</dbReference>
<organism evidence="2 3">
    <name type="scientific">Ferrimonas balearica (strain DSM 9799 / CCM 4581 / KCTC 23876 / PAT)</name>
    <dbReference type="NCBI Taxonomy" id="550540"/>
    <lineage>
        <taxon>Bacteria</taxon>
        <taxon>Pseudomonadati</taxon>
        <taxon>Pseudomonadota</taxon>
        <taxon>Gammaproteobacteria</taxon>
        <taxon>Alteromonadales</taxon>
        <taxon>Ferrimonadaceae</taxon>
        <taxon>Ferrimonas</taxon>
    </lineage>
</organism>
<dbReference type="AlphaFoldDB" id="E1SLJ6"/>
<feature type="signal peptide" evidence="1">
    <location>
        <begin position="1"/>
        <end position="19"/>
    </location>
</feature>
<proteinExistence type="predicted"/>
<sequence>MRTQLAAAFALLMTGCAYNQAPVVDMTNVDPSDYQNDLAYCETYAEQVDKGEAAKVGAVNGSLSLGGAGAIAGAVDNGWSGALVGMLVGASLGAAGGSADGALEATRVQGQVLRRCLSEMGYHVYDLET</sequence>
<dbReference type="GeneID" id="67183564"/>
<dbReference type="PROSITE" id="PS51257">
    <property type="entry name" value="PROKAR_LIPOPROTEIN"/>
    <property type="match status" value="1"/>
</dbReference>
<reference evidence="2 3" key="1">
    <citation type="journal article" date="2010" name="Stand. Genomic Sci.">
        <title>Complete genome sequence of Ferrimonas balearica type strain (PAT).</title>
        <authorList>
            <person name="Nolan M."/>
            <person name="Sikorski J."/>
            <person name="Davenport K."/>
            <person name="Lucas S."/>
            <person name="Glavina Del Rio T."/>
            <person name="Tice H."/>
            <person name="Cheng J."/>
            <person name="Goodwin L."/>
            <person name="Pitluck S."/>
            <person name="Liolios K."/>
            <person name="Ivanova N."/>
            <person name="Mavromatis K."/>
            <person name="Ovchinnikova G."/>
            <person name="Pati A."/>
            <person name="Chen A."/>
            <person name="Palaniappan K."/>
            <person name="Land M."/>
            <person name="Hauser L."/>
            <person name="Chang Y."/>
            <person name="Jeffries C."/>
            <person name="Tapia R."/>
            <person name="Brettin T."/>
            <person name="Detter J."/>
            <person name="Han C."/>
            <person name="Yasawong M."/>
            <person name="Rohde M."/>
            <person name="Tindall B."/>
            <person name="Goker M."/>
            <person name="Woyke T."/>
            <person name="Bristow J."/>
            <person name="Eisen J."/>
            <person name="Markowitz V."/>
            <person name="Hugenholtz P."/>
            <person name="Kyrpides N."/>
            <person name="Klenk H."/>
            <person name="Lapidus A."/>
        </authorList>
    </citation>
    <scope>NUCLEOTIDE SEQUENCE [LARGE SCALE GENOMIC DNA]</scope>
    <source>
        <strain evidence="3">DSM 9799 / CCM 4581 / KCTC 23876 / PAT</strain>
    </source>
</reference>
<name>E1SLJ6_FERBD</name>
<evidence type="ECO:0000313" key="3">
    <source>
        <dbReference type="Proteomes" id="UP000006683"/>
    </source>
</evidence>
<dbReference type="KEGG" id="fbl:Fbal_3349"/>
<dbReference type="STRING" id="550540.Fbal_3349"/>
<evidence type="ECO:0008006" key="4">
    <source>
        <dbReference type="Google" id="ProtNLM"/>
    </source>
</evidence>